<evidence type="ECO:0000313" key="3">
    <source>
        <dbReference type="Proteomes" id="UP000316921"/>
    </source>
</evidence>
<dbReference type="AlphaFoldDB" id="A0A518BHX7"/>
<proteinExistence type="predicted"/>
<name>A0A518BHX7_9BACT</name>
<protein>
    <recommendedName>
        <fullName evidence="4">Prenyltransferase</fullName>
    </recommendedName>
</protein>
<feature type="transmembrane region" description="Helical" evidence="1">
    <location>
        <begin position="151"/>
        <end position="170"/>
    </location>
</feature>
<feature type="transmembrane region" description="Helical" evidence="1">
    <location>
        <begin position="216"/>
        <end position="235"/>
    </location>
</feature>
<dbReference type="EMBL" id="CP036287">
    <property type="protein sequence ID" value="QDU66581.1"/>
    <property type="molecule type" value="Genomic_DNA"/>
</dbReference>
<dbReference type="RefSeq" id="WP_145064405.1">
    <property type="nucleotide sequence ID" value="NZ_CP036287.1"/>
</dbReference>
<evidence type="ECO:0000313" key="2">
    <source>
        <dbReference type="EMBL" id="QDU66581.1"/>
    </source>
</evidence>
<keyword evidence="3" id="KW-1185">Reference proteome</keyword>
<gene>
    <name evidence="2" type="ORF">Pla133_16570</name>
</gene>
<evidence type="ECO:0000256" key="1">
    <source>
        <dbReference type="SAM" id="Phobius"/>
    </source>
</evidence>
<reference evidence="2 3" key="1">
    <citation type="submission" date="2019-02" db="EMBL/GenBank/DDBJ databases">
        <title>Deep-cultivation of Planctomycetes and their phenomic and genomic characterization uncovers novel biology.</title>
        <authorList>
            <person name="Wiegand S."/>
            <person name="Jogler M."/>
            <person name="Boedeker C."/>
            <person name="Pinto D."/>
            <person name="Vollmers J."/>
            <person name="Rivas-Marin E."/>
            <person name="Kohn T."/>
            <person name="Peeters S.H."/>
            <person name="Heuer A."/>
            <person name="Rast P."/>
            <person name="Oberbeckmann S."/>
            <person name="Bunk B."/>
            <person name="Jeske O."/>
            <person name="Meyerdierks A."/>
            <person name="Storesund J.E."/>
            <person name="Kallscheuer N."/>
            <person name="Luecker S."/>
            <person name="Lage O.M."/>
            <person name="Pohl T."/>
            <person name="Merkel B.J."/>
            <person name="Hornburger P."/>
            <person name="Mueller R.-W."/>
            <person name="Bruemmer F."/>
            <person name="Labrenz M."/>
            <person name="Spormann A.M."/>
            <person name="Op den Camp H."/>
            <person name="Overmann J."/>
            <person name="Amann R."/>
            <person name="Jetten M.S.M."/>
            <person name="Mascher T."/>
            <person name="Medema M.H."/>
            <person name="Devos D.P."/>
            <person name="Kaster A.-K."/>
            <person name="Ovreas L."/>
            <person name="Rohde M."/>
            <person name="Galperin M.Y."/>
            <person name="Jogler C."/>
        </authorList>
    </citation>
    <scope>NUCLEOTIDE SEQUENCE [LARGE SCALE GENOMIC DNA]</scope>
    <source>
        <strain evidence="2 3">Pla133</strain>
    </source>
</reference>
<evidence type="ECO:0008006" key="4">
    <source>
        <dbReference type="Google" id="ProtNLM"/>
    </source>
</evidence>
<feature type="transmembrane region" description="Helical" evidence="1">
    <location>
        <begin position="176"/>
        <end position="195"/>
    </location>
</feature>
<dbReference type="Proteomes" id="UP000316921">
    <property type="component" value="Chromosome"/>
</dbReference>
<dbReference type="KEGG" id="pbap:Pla133_16570"/>
<feature type="transmembrane region" description="Helical" evidence="1">
    <location>
        <begin position="241"/>
        <end position="260"/>
    </location>
</feature>
<feature type="transmembrane region" description="Helical" evidence="1">
    <location>
        <begin position="92"/>
        <end position="112"/>
    </location>
</feature>
<accession>A0A518BHX7</accession>
<keyword evidence="1" id="KW-0812">Transmembrane</keyword>
<sequence length="289" mass="28905">MSGPAIGHAQPRSGPAARLLLALNVASLDAPLVAVVWAALLARAAGRRAEPAELALLAAGVWLGYAADRLLDGRRLGARAATARHRAAARHPLAIGSLWLVVLVAAMVAAWTQLAPQVLQRGIALAALVAAYTLAVALWPGQVRRLIPRELVVGALFAAGTSVFAFGATLPSASALLLASGFTALCVVDCAAVALGEAAGDRAAGEVSWATEWPGLASAFAPVAASLGFVALLAATLASGSAVATGWLALAAAAAGLVALHRSNRPISTLPTAADLCLCVPAALALLLS</sequence>
<feature type="transmembrane region" description="Helical" evidence="1">
    <location>
        <begin position="118"/>
        <end position="139"/>
    </location>
</feature>
<feature type="transmembrane region" description="Helical" evidence="1">
    <location>
        <begin position="21"/>
        <end position="42"/>
    </location>
</feature>
<keyword evidence="1" id="KW-0472">Membrane</keyword>
<keyword evidence="1" id="KW-1133">Transmembrane helix</keyword>
<organism evidence="2 3">
    <name type="scientific">Engelhardtia mirabilis</name>
    <dbReference type="NCBI Taxonomy" id="2528011"/>
    <lineage>
        <taxon>Bacteria</taxon>
        <taxon>Pseudomonadati</taxon>
        <taxon>Planctomycetota</taxon>
        <taxon>Planctomycetia</taxon>
        <taxon>Planctomycetia incertae sedis</taxon>
        <taxon>Engelhardtia</taxon>
    </lineage>
</organism>